<sequence length="121" mass="13771">MLSINLRFDHKAMSDAELAERLEAMWQAYEEARQEAWPMTLVGSFRGPIRHPLAYPFTSFLGLNAWIAAGFGIGYGFSIDGLLSRRPRGVVRMHLALCEARNLLDEIKRRVAKRAKQRQPG</sequence>
<protein>
    <submittedName>
        <fullName evidence="2">Uncharacterized protein</fullName>
    </submittedName>
</protein>
<evidence type="ECO:0000313" key="3">
    <source>
        <dbReference type="Proteomes" id="UP000192917"/>
    </source>
</evidence>
<keyword evidence="1" id="KW-1133">Transmembrane helix</keyword>
<keyword evidence="1" id="KW-0472">Membrane</keyword>
<gene>
    <name evidence="2" type="ORF">SAMN05428998_13762</name>
</gene>
<name>A0A1Y6CMJ6_9PROT</name>
<keyword evidence="1" id="KW-0812">Transmembrane</keyword>
<feature type="transmembrane region" description="Helical" evidence="1">
    <location>
        <begin position="63"/>
        <end position="83"/>
    </location>
</feature>
<evidence type="ECO:0000256" key="1">
    <source>
        <dbReference type="SAM" id="Phobius"/>
    </source>
</evidence>
<organism evidence="2 3">
    <name type="scientific">Tistlia consotensis USBA 355</name>
    <dbReference type="NCBI Taxonomy" id="560819"/>
    <lineage>
        <taxon>Bacteria</taxon>
        <taxon>Pseudomonadati</taxon>
        <taxon>Pseudomonadota</taxon>
        <taxon>Alphaproteobacteria</taxon>
        <taxon>Rhodospirillales</taxon>
        <taxon>Rhodovibrionaceae</taxon>
        <taxon>Tistlia</taxon>
    </lineage>
</organism>
<dbReference type="Proteomes" id="UP000192917">
    <property type="component" value="Unassembled WGS sequence"/>
</dbReference>
<dbReference type="AlphaFoldDB" id="A0A1Y6CMJ6"/>
<reference evidence="2 3" key="1">
    <citation type="submission" date="2017-04" db="EMBL/GenBank/DDBJ databases">
        <authorList>
            <person name="Afonso C.L."/>
            <person name="Miller P.J."/>
            <person name="Scott M.A."/>
            <person name="Spackman E."/>
            <person name="Goraichik I."/>
            <person name="Dimitrov K.M."/>
            <person name="Suarez D.L."/>
            <person name="Swayne D.E."/>
        </authorList>
    </citation>
    <scope>NUCLEOTIDE SEQUENCE [LARGE SCALE GENOMIC DNA]</scope>
    <source>
        <strain evidence="2 3">USBA 355</strain>
    </source>
</reference>
<accession>A0A1Y6CMJ6</accession>
<evidence type="ECO:0000313" key="2">
    <source>
        <dbReference type="EMBL" id="SMF77881.1"/>
    </source>
</evidence>
<dbReference type="EMBL" id="FWZX01000037">
    <property type="protein sequence ID" value="SMF77881.1"/>
    <property type="molecule type" value="Genomic_DNA"/>
</dbReference>
<proteinExistence type="predicted"/>
<keyword evidence="3" id="KW-1185">Reference proteome</keyword>